<feature type="transmembrane region" description="Helical" evidence="5">
    <location>
        <begin position="166"/>
        <end position="184"/>
    </location>
</feature>
<comment type="subcellular location">
    <subcellularLocation>
        <location evidence="1">Membrane</location>
        <topology evidence="1">Multi-pass membrane protein</topology>
    </subcellularLocation>
</comment>
<feature type="transmembrane region" description="Helical" evidence="5">
    <location>
        <begin position="373"/>
        <end position="401"/>
    </location>
</feature>
<reference evidence="7 8" key="1">
    <citation type="journal article" date="2019" name="Int. J. Syst. Evol. Microbiol.">
        <title>The Global Catalogue of Microorganisms (GCM) 10K type strain sequencing project: providing services to taxonomists for standard genome sequencing and annotation.</title>
        <authorList>
            <consortium name="The Broad Institute Genomics Platform"/>
            <consortium name="The Broad Institute Genome Sequencing Center for Infectious Disease"/>
            <person name="Wu L."/>
            <person name="Ma J."/>
        </authorList>
    </citation>
    <scope>NUCLEOTIDE SEQUENCE [LARGE SCALE GENOMIC DNA]</scope>
    <source>
        <strain evidence="7 8">JCM 16083</strain>
    </source>
</reference>
<name>A0ABN1MMJ0_9FLAO</name>
<protein>
    <recommendedName>
        <fullName evidence="6">O-antigen ligase-related domain-containing protein</fullName>
    </recommendedName>
</protein>
<evidence type="ECO:0000313" key="8">
    <source>
        <dbReference type="Proteomes" id="UP001501126"/>
    </source>
</evidence>
<dbReference type="RefSeq" id="WP_343785368.1">
    <property type="nucleotide sequence ID" value="NZ_BAAAFH010000003.1"/>
</dbReference>
<evidence type="ECO:0000259" key="6">
    <source>
        <dbReference type="Pfam" id="PF04932"/>
    </source>
</evidence>
<dbReference type="Pfam" id="PF04932">
    <property type="entry name" value="Wzy_C"/>
    <property type="match status" value="1"/>
</dbReference>
<evidence type="ECO:0000256" key="1">
    <source>
        <dbReference type="ARBA" id="ARBA00004141"/>
    </source>
</evidence>
<evidence type="ECO:0000313" key="7">
    <source>
        <dbReference type="EMBL" id="GAA0874471.1"/>
    </source>
</evidence>
<comment type="caution">
    <text evidence="7">The sequence shown here is derived from an EMBL/GenBank/DDBJ whole genome shotgun (WGS) entry which is preliminary data.</text>
</comment>
<keyword evidence="4 5" id="KW-0472">Membrane</keyword>
<sequence>MIFQKIIGREPGSAVQFPIGIYLFAFLIPFNPKWYGMAILFFAVEQIFCAIKYKQRFSFRDLIDPGKPYFYLVLFWILHLSGLLYSDNMAFGWSDIGMKASFILFPVLFLLYPYRVPLSSFGKIFIYGALITITIDLIVAFYNYHYHGGYISYFFDSRLSYFMHRSYWATYLIIAYIFSTHEVFSAQKHRVLYGFFSFLFFGAVLMTGSKMGFIILILVTLALIIRLMLVKRKVVLGSIILLTVTLITILTLLFSPSLSSRVKASLRTLVHHENLDVKSVESNTARLLMWETATELIKENPILGMGTGDIKDQLQQRNYEKGYIGVAELNLNAHNQFLNTYLAIGLPGFLVLLLLFIISYIRASGSLSFIKRLICISLFLSLLTESFLETQAGIIPVAFLLSLLPNLISSPPIEGGKLS</sequence>
<keyword evidence="3 5" id="KW-1133">Transmembrane helix</keyword>
<dbReference type="Proteomes" id="UP001501126">
    <property type="component" value="Unassembled WGS sequence"/>
</dbReference>
<dbReference type="EMBL" id="BAAAFH010000003">
    <property type="protein sequence ID" value="GAA0874471.1"/>
    <property type="molecule type" value="Genomic_DNA"/>
</dbReference>
<dbReference type="InterPro" id="IPR051533">
    <property type="entry name" value="WaaL-like"/>
</dbReference>
<dbReference type="PANTHER" id="PTHR37422:SF17">
    <property type="entry name" value="O-ANTIGEN LIGASE"/>
    <property type="match status" value="1"/>
</dbReference>
<keyword evidence="8" id="KW-1185">Reference proteome</keyword>
<feature type="transmembrane region" description="Helical" evidence="5">
    <location>
        <begin position="124"/>
        <end position="146"/>
    </location>
</feature>
<evidence type="ECO:0000256" key="4">
    <source>
        <dbReference type="ARBA" id="ARBA00023136"/>
    </source>
</evidence>
<feature type="transmembrane region" description="Helical" evidence="5">
    <location>
        <begin position="69"/>
        <end position="85"/>
    </location>
</feature>
<evidence type="ECO:0000256" key="3">
    <source>
        <dbReference type="ARBA" id="ARBA00022989"/>
    </source>
</evidence>
<dbReference type="InterPro" id="IPR007016">
    <property type="entry name" value="O-antigen_ligase-rel_domated"/>
</dbReference>
<feature type="transmembrane region" description="Helical" evidence="5">
    <location>
        <begin position="34"/>
        <end position="53"/>
    </location>
</feature>
<keyword evidence="2 5" id="KW-0812">Transmembrane</keyword>
<feature type="transmembrane region" description="Helical" evidence="5">
    <location>
        <begin position="341"/>
        <end position="361"/>
    </location>
</feature>
<accession>A0ABN1MMJ0</accession>
<evidence type="ECO:0000256" key="5">
    <source>
        <dbReference type="SAM" id="Phobius"/>
    </source>
</evidence>
<gene>
    <name evidence="7" type="ORF">GCM10009118_08790</name>
</gene>
<feature type="transmembrane region" description="Helical" evidence="5">
    <location>
        <begin position="234"/>
        <end position="254"/>
    </location>
</feature>
<evidence type="ECO:0000256" key="2">
    <source>
        <dbReference type="ARBA" id="ARBA00022692"/>
    </source>
</evidence>
<feature type="transmembrane region" description="Helical" evidence="5">
    <location>
        <begin position="91"/>
        <end position="112"/>
    </location>
</feature>
<dbReference type="PANTHER" id="PTHR37422">
    <property type="entry name" value="TEICHURONIC ACID BIOSYNTHESIS PROTEIN TUAE"/>
    <property type="match status" value="1"/>
</dbReference>
<feature type="domain" description="O-antigen ligase-related" evidence="6">
    <location>
        <begin position="196"/>
        <end position="353"/>
    </location>
</feature>
<feature type="transmembrane region" description="Helical" evidence="5">
    <location>
        <begin position="12"/>
        <end position="28"/>
    </location>
</feature>
<feature type="transmembrane region" description="Helical" evidence="5">
    <location>
        <begin position="213"/>
        <end position="229"/>
    </location>
</feature>
<organism evidence="7 8">
    <name type="scientific">Wandonia haliotis</name>
    <dbReference type="NCBI Taxonomy" id="574963"/>
    <lineage>
        <taxon>Bacteria</taxon>
        <taxon>Pseudomonadati</taxon>
        <taxon>Bacteroidota</taxon>
        <taxon>Flavobacteriia</taxon>
        <taxon>Flavobacteriales</taxon>
        <taxon>Crocinitomicaceae</taxon>
        <taxon>Wandonia</taxon>
    </lineage>
</organism>
<proteinExistence type="predicted"/>
<feature type="transmembrane region" description="Helical" evidence="5">
    <location>
        <begin position="191"/>
        <end position="207"/>
    </location>
</feature>